<comment type="caution">
    <text evidence="1">The sequence shown here is derived from an EMBL/GenBank/DDBJ whole genome shotgun (WGS) entry which is preliminary data.</text>
</comment>
<evidence type="ECO:0000313" key="2">
    <source>
        <dbReference type="Proteomes" id="UP000639772"/>
    </source>
</evidence>
<dbReference type="EMBL" id="JADCNM010000003">
    <property type="protein sequence ID" value="KAG0489980.1"/>
    <property type="molecule type" value="Genomic_DNA"/>
</dbReference>
<name>A0A835RCZ1_VANPL</name>
<accession>A0A835RCZ1</accession>
<reference evidence="1 2" key="1">
    <citation type="journal article" date="2020" name="Nat. Food">
        <title>A phased Vanilla planifolia genome enables genetic improvement of flavour and production.</title>
        <authorList>
            <person name="Hasing T."/>
            <person name="Tang H."/>
            <person name="Brym M."/>
            <person name="Khazi F."/>
            <person name="Huang T."/>
            <person name="Chambers A.H."/>
        </authorList>
    </citation>
    <scope>NUCLEOTIDE SEQUENCE [LARGE SCALE GENOMIC DNA]</scope>
    <source>
        <tissue evidence="1">Leaf</tissue>
    </source>
</reference>
<organism evidence="1 2">
    <name type="scientific">Vanilla planifolia</name>
    <name type="common">Vanilla</name>
    <dbReference type="NCBI Taxonomy" id="51239"/>
    <lineage>
        <taxon>Eukaryota</taxon>
        <taxon>Viridiplantae</taxon>
        <taxon>Streptophyta</taxon>
        <taxon>Embryophyta</taxon>
        <taxon>Tracheophyta</taxon>
        <taxon>Spermatophyta</taxon>
        <taxon>Magnoliopsida</taxon>
        <taxon>Liliopsida</taxon>
        <taxon>Asparagales</taxon>
        <taxon>Orchidaceae</taxon>
        <taxon>Vanilloideae</taxon>
        <taxon>Vanilleae</taxon>
        <taxon>Vanilla</taxon>
    </lineage>
</organism>
<dbReference type="Proteomes" id="UP000639772">
    <property type="component" value="Chromosome 3"/>
</dbReference>
<dbReference type="AlphaFoldDB" id="A0A835RCZ1"/>
<gene>
    <name evidence="1" type="ORF">HPP92_006843</name>
</gene>
<protein>
    <submittedName>
        <fullName evidence="1">Uncharacterized protein</fullName>
    </submittedName>
</protein>
<sequence length="61" mass="6776">MAQTVRSSASQQTVFRRYASSRRVHLMSMWKAGGPSCSNMCRVPSIASRRGQNKAEDFGLP</sequence>
<evidence type="ECO:0000313" key="1">
    <source>
        <dbReference type="EMBL" id="KAG0489980.1"/>
    </source>
</evidence>
<proteinExistence type="predicted"/>